<feature type="compositionally biased region" description="Polar residues" evidence="1">
    <location>
        <begin position="391"/>
        <end position="405"/>
    </location>
</feature>
<feature type="region of interest" description="Disordered" evidence="1">
    <location>
        <begin position="342"/>
        <end position="459"/>
    </location>
</feature>
<feature type="compositionally biased region" description="Basic and acidic residues" evidence="1">
    <location>
        <begin position="133"/>
        <end position="161"/>
    </location>
</feature>
<name>A0A8T1VPE8_9STRA</name>
<evidence type="ECO:0000313" key="3">
    <source>
        <dbReference type="Proteomes" id="UP000694044"/>
    </source>
</evidence>
<dbReference type="OrthoDB" id="122103at2759"/>
<dbReference type="EMBL" id="JAGDFM010000182">
    <property type="protein sequence ID" value="KAG7383235.1"/>
    <property type="molecule type" value="Genomic_DNA"/>
</dbReference>
<feature type="compositionally biased region" description="Polar residues" evidence="1">
    <location>
        <begin position="48"/>
        <end position="58"/>
    </location>
</feature>
<protein>
    <submittedName>
        <fullName evidence="2">Uncharacterized protein</fullName>
    </submittedName>
</protein>
<gene>
    <name evidence="2" type="ORF">PHYPSEUDO_003915</name>
</gene>
<keyword evidence="3" id="KW-1185">Reference proteome</keyword>
<feature type="region of interest" description="Disordered" evidence="1">
    <location>
        <begin position="21"/>
        <end position="97"/>
    </location>
</feature>
<feature type="region of interest" description="Disordered" evidence="1">
    <location>
        <begin position="116"/>
        <end position="193"/>
    </location>
</feature>
<sequence>MGRRGVEQLTAAQWREALEQQIREKEQQQQQRHQRFAGGNAEEEAQRRSQSAPEQQGEGSVELIPGVPGLERAVTTSTCTGETEDGHLAGRRRRVQQLQSREDYLKGLQEQIAEKRLAQEVQEREKPRRRRVSRSEADDVAVARRDSCGGEERQPESKSGEGKGSAMPESVVQDKLEDAKPTAWSNQHEAESWQAPVLRSEVAADPVAITKIVDFCEELKKQNEDVKKQLLEQHAVLASLHSTLAVKADATTNAAGSRRRDSVRRGSVNKSQTEARPRDSLTTFSSKVSRPKIAEAKLTGVLPVVPRPRPTRGETKIPLPRNRTASSLLSAGAAIVKGFSEEVATESRSPLQRAEEKVEPFARTDTISAEKKALPPASPSKSLAKEEHTPFSETKTGFSETQDCPKSQDPESAVPKSGGKEGDQTTSSAKEVGAKNPSDFASIGDSQVIQPDSIDDEYPMDTESKFVHDWESASTGDELLDCTSISILDGPSSLISLDQPLADIFQ</sequence>
<feature type="compositionally biased region" description="Basic and acidic residues" evidence="1">
    <location>
        <begin position="353"/>
        <end position="373"/>
    </location>
</feature>
<feature type="region of interest" description="Disordered" evidence="1">
    <location>
        <begin position="251"/>
        <end position="288"/>
    </location>
</feature>
<feature type="compositionally biased region" description="Basic and acidic residues" evidence="1">
    <location>
        <begin position="116"/>
        <end position="126"/>
    </location>
</feature>
<organism evidence="2 3">
    <name type="scientific">Phytophthora pseudosyringae</name>
    <dbReference type="NCBI Taxonomy" id="221518"/>
    <lineage>
        <taxon>Eukaryota</taxon>
        <taxon>Sar</taxon>
        <taxon>Stramenopiles</taxon>
        <taxon>Oomycota</taxon>
        <taxon>Peronosporomycetes</taxon>
        <taxon>Peronosporales</taxon>
        <taxon>Peronosporaceae</taxon>
        <taxon>Phytophthora</taxon>
    </lineage>
</organism>
<evidence type="ECO:0000313" key="2">
    <source>
        <dbReference type="EMBL" id="KAG7383235.1"/>
    </source>
</evidence>
<dbReference type="Proteomes" id="UP000694044">
    <property type="component" value="Unassembled WGS sequence"/>
</dbReference>
<accession>A0A8T1VPE8</accession>
<reference evidence="2" key="1">
    <citation type="submission" date="2021-02" db="EMBL/GenBank/DDBJ databases">
        <authorList>
            <person name="Palmer J.M."/>
        </authorList>
    </citation>
    <scope>NUCLEOTIDE SEQUENCE</scope>
    <source>
        <strain evidence="2">SCRP734</strain>
    </source>
</reference>
<comment type="caution">
    <text evidence="2">The sequence shown here is derived from an EMBL/GenBank/DDBJ whole genome shotgun (WGS) entry which is preliminary data.</text>
</comment>
<evidence type="ECO:0000256" key="1">
    <source>
        <dbReference type="SAM" id="MobiDB-lite"/>
    </source>
</evidence>
<dbReference type="AlphaFoldDB" id="A0A8T1VPE8"/>
<proteinExistence type="predicted"/>